<keyword evidence="1" id="KW-0614">Plasmid</keyword>
<evidence type="ECO:0000313" key="1">
    <source>
        <dbReference type="EMBL" id="QGZ67052.1"/>
    </source>
</evidence>
<dbReference type="KEGG" id="pacs:FAZ98_35070"/>
<dbReference type="RefSeq" id="WP_158958989.1">
    <property type="nucleotide sequence ID" value="NZ_CP046917.1"/>
</dbReference>
<reference evidence="1 2" key="1">
    <citation type="submission" date="2019-12" db="EMBL/GenBank/DDBJ databases">
        <title>Paraburkholderia acidiphila 7Q-K02 sp. nov and Paraburkholderia acidisoli DHF22 sp. nov., two strains isolated from forest soil.</title>
        <authorList>
            <person name="Gao Z."/>
            <person name="Qiu L."/>
        </authorList>
    </citation>
    <scope>NUCLEOTIDE SEQUENCE [LARGE SCALE GENOMIC DNA]</scope>
    <source>
        <strain evidence="1 2">DHF22</strain>
        <plasmid evidence="1 2">p1</plasmid>
    </source>
</reference>
<gene>
    <name evidence="1" type="ORF">FAZ98_35070</name>
</gene>
<dbReference type="EMBL" id="CP046917">
    <property type="protein sequence ID" value="QGZ67052.1"/>
    <property type="molecule type" value="Genomic_DNA"/>
</dbReference>
<accession>A0A7Z2GSB8</accession>
<organism evidence="1 2">
    <name type="scientific">Paraburkholderia acidisoli</name>
    <dbReference type="NCBI Taxonomy" id="2571748"/>
    <lineage>
        <taxon>Bacteria</taxon>
        <taxon>Pseudomonadati</taxon>
        <taxon>Pseudomonadota</taxon>
        <taxon>Betaproteobacteria</taxon>
        <taxon>Burkholderiales</taxon>
        <taxon>Burkholderiaceae</taxon>
        <taxon>Paraburkholderia</taxon>
    </lineage>
</organism>
<keyword evidence="2" id="KW-1185">Reference proteome</keyword>
<proteinExistence type="predicted"/>
<name>A0A7Z2GSB8_9BURK</name>
<geneLocation type="plasmid" evidence="1 2">
    <name>p1</name>
</geneLocation>
<dbReference type="Proteomes" id="UP000433577">
    <property type="component" value="Plasmid p1"/>
</dbReference>
<dbReference type="AlphaFoldDB" id="A0A7Z2GSB8"/>
<sequence>MMKLPAVCAIEFSVGRQVRAENRRKLHTDVFHFVMSSWVPSFGASVREHSARAPVADEALAPLSHPGILSTRA</sequence>
<evidence type="ECO:0000313" key="2">
    <source>
        <dbReference type="Proteomes" id="UP000433577"/>
    </source>
</evidence>
<protein>
    <submittedName>
        <fullName evidence="1">Uncharacterized protein</fullName>
    </submittedName>
</protein>